<organism evidence="1 2">
    <name type="scientific">Theileria equi strain WA</name>
    <dbReference type="NCBI Taxonomy" id="1537102"/>
    <lineage>
        <taxon>Eukaryota</taxon>
        <taxon>Sar</taxon>
        <taxon>Alveolata</taxon>
        <taxon>Apicomplexa</taxon>
        <taxon>Aconoidasida</taxon>
        <taxon>Piroplasmida</taxon>
        <taxon>Theileriidae</taxon>
        <taxon>Theileria</taxon>
    </lineage>
</organism>
<dbReference type="Proteomes" id="UP000031512">
    <property type="component" value="Unassembled WGS sequence"/>
</dbReference>
<dbReference type="GeneID" id="15804277"/>
<dbReference type="EMBL" id="ACOU01000004">
    <property type="protein sequence ID" value="EKX72642.1"/>
    <property type="molecule type" value="Genomic_DNA"/>
</dbReference>
<dbReference type="RefSeq" id="XP_004832094.1">
    <property type="nucleotide sequence ID" value="XM_004832037.1"/>
</dbReference>
<dbReference type="STRING" id="1537102.L1LB17"/>
<reference evidence="1 2" key="1">
    <citation type="journal article" date="2012" name="BMC Genomics">
        <title>Comparative genomic analysis and phylogenetic position of Theileria equi.</title>
        <authorList>
            <person name="Kappmeyer L.S."/>
            <person name="Thiagarajan M."/>
            <person name="Herndon D.R."/>
            <person name="Ramsay J.D."/>
            <person name="Caler E."/>
            <person name="Djikeng A."/>
            <person name="Gillespie J.J."/>
            <person name="Lau A.O."/>
            <person name="Roalson E.H."/>
            <person name="Silva J.C."/>
            <person name="Silva M.G."/>
            <person name="Suarez C.E."/>
            <person name="Ueti M.W."/>
            <person name="Nene V.M."/>
            <person name="Mealey R.H."/>
            <person name="Knowles D.P."/>
            <person name="Brayton K.A."/>
        </authorList>
    </citation>
    <scope>NUCLEOTIDE SEQUENCE [LARGE SCALE GENOMIC DNA]</scope>
    <source>
        <strain evidence="1 2">WA</strain>
    </source>
</reference>
<dbReference type="OrthoDB" id="361350at2759"/>
<protein>
    <recommendedName>
        <fullName evidence="3">RAP domain-containing protein</fullName>
    </recommendedName>
</protein>
<name>L1LB17_THEEQ</name>
<evidence type="ECO:0000313" key="1">
    <source>
        <dbReference type="EMBL" id="EKX72642.1"/>
    </source>
</evidence>
<gene>
    <name evidence="1" type="ORF">BEWA_012010</name>
</gene>
<comment type="caution">
    <text evidence="1">The sequence shown here is derived from an EMBL/GenBank/DDBJ whole genome shotgun (WGS) entry which is preliminary data.</text>
</comment>
<keyword evidence="2" id="KW-1185">Reference proteome</keyword>
<proteinExistence type="predicted"/>
<dbReference type="KEGG" id="beq:BEWA_012010"/>
<dbReference type="eggNOG" id="ENOG502SSGS">
    <property type="taxonomic scope" value="Eukaryota"/>
</dbReference>
<dbReference type="VEuPathDB" id="PiroplasmaDB:BEWA_012010"/>
<evidence type="ECO:0008006" key="3">
    <source>
        <dbReference type="Google" id="ProtNLM"/>
    </source>
</evidence>
<evidence type="ECO:0000313" key="2">
    <source>
        <dbReference type="Proteomes" id="UP000031512"/>
    </source>
</evidence>
<accession>L1LB17</accession>
<dbReference type="AlphaFoldDB" id="L1LB17"/>
<sequence length="577" mass="66784">MFHVSRIIPNFYTKCIYNVHMQISRKHTWKNATGSAKTLISLLDGTFKNAEGSANPNHEDIMNEAKKYMGQETTLYVDSSVFSKLSLYKPGSGLWNDCLKKINDKLVQHAAKKTETLEDKSIFDVHVLVSLSKSVMRTNLVSQPLASVLLYYLKNADRMIPKRIELLNSILEYLVYSDSSSNFPILCDAITECAGDIAPRHLASVFYYLSKLGNKNEAMIQSISRVLHNNIARGTLTSFEKTQLAKTYSILNHEHITFFNHISQELMHIFEHMDLGLYFNNSCLKDDTYIRGIGSNNLEPSGIICNVLKYIHGENSSDLDVIEFKGLDEQLYTCGQIVFILDSMIYLRIHHLENYFKRLIENAIKHCFKTEILESFDSEQLRCCISLLANCNKNVEDDILEFITRKIIQEYVAGRATNSQISLFLKDLVKQTRKVVKVKSVRNKTFHNSKFIAPRWINKPLYLKNDQGNESFNRSIIESLCTKICENVHSFKLDELTWCLRSVAYLGFRNDDFYKIFIPFFRERLSELNNLSIANITQAFNKAEIKEQYFFHLLGKQHQLYLNEIDRHNKPYIKRIG</sequence>